<dbReference type="Proteomes" id="UP000229757">
    <property type="component" value="Chromosome"/>
</dbReference>
<evidence type="ECO:0000313" key="2">
    <source>
        <dbReference type="EMBL" id="ATX76290.1"/>
    </source>
</evidence>
<proteinExistence type="predicted"/>
<protein>
    <submittedName>
        <fullName evidence="2">Uncharacterized protein</fullName>
    </submittedName>
</protein>
<feature type="transmembrane region" description="Helical" evidence="1">
    <location>
        <begin position="7"/>
        <end position="24"/>
    </location>
</feature>
<sequence length="233" mass="25612">MGRVLGVSSSAAVLCIGVFWFWFAPQLLALALYSALAVLSVAIAVGFYLLAGYAKRDAHAALIGHEIAKEQRLYAEVESIANQLAELDQPESAKQASRLMGMLADYRQVIEQKLGDTTITMASYSQETGRVFKLVITNLNDIVAAARSVRTTKGDEVHSEMSENAALQQRRALLIQQEARISVLVEQNRELLTALNVTTVEVANIKDIDSFELKESLNRLRELGARAQAFSKD</sequence>
<dbReference type="EMBL" id="CP011797">
    <property type="protein sequence ID" value="ATX76290.1"/>
    <property type="molecule type" value="Genomic_DNA"/>
</dbReference>
<keyword evidence="3" id="KW-1185">Reference proteome</keyword>
<dbReference type="RefSeq" id="WP_145980241.1">
    <property type="nucleotide sequence ID" value="NZ_CP011797.1"/>
</dbReference>
<keyword evidence="1" id="KW-0812">Transmembrane</keyword>
<accession>A0A2K8KN91</accession>
<reference evidence="2 3" key="1">
    <citation type="journal article" date="2017" name="Environ. Microbiol.">
        <title>Genomic and physiological analyses of 'Reinekea forsetii' reveal a versatile opportunistic lifestyle during spring algae blooms.</title>
        <authorList>
            <person name="Avci B."/>
            <person name="Hahnke R.L."/>
            <person name="Chafee M."/>
            <person name="Fischer T."/>
            <person name="Gruber-Vodicka H."/>
            <person name="Tegetmeyer H.E."/>
            <person name="Harder J."/>
            <person name="Fuchs B.M."/>
            <person name="Amann R.I."/>
            <person name="Teeling H."/>
        </authorList>
    </citation>
    <scope>NUCLEOTIDE SEQUENCE [LARGE SCALE GENOMIC DNA]</scope>
    <source>
        <strain evidence="2 3">Hel1_31_D35</strain>
    </source>
</reference>
<name>A0A2K8KN91_9GAMM</name>
<evidence type="ECO:0000256" key="1">
    <source>
        <dbReference type="SAM" id="Phobius"/>
    </source>
</evidence>
<keyword evidence="1" id="KW-0472">Membrane</keyword>
<dbReference type="OrthoDB" id="5623606at2"/>
<feature type="transmembrane region" description="Helical" evidence="1">
    <location>
        <begin position="30"/>
        <end position="51"/>
    </location>
</feature>
<dbReference type="KEGG" id="rfo:REIFOR_01142"/>
<keyword evidence="1" id="KW-1133">Transmembrane helix</keyword>
<evidence type="ECO:0000313" key="3">
    <source>
        <dbReference type="Proteomes" id="UP000229757"/>
    </source>
</evidence>
<organism evidence="2 3">
    <name type="scientific">Reinekea forsetii</name>
    <dbReference type="NCBI Taxonomy" id="1336806"/>
    <lineage>
        <taxon>Bacteria</taxon>
        <taxon>Pseudomonadati</taxon>
        <taxon>Pseudomonadota</taxon>
        <taxon>Gammaproteobacteria</taxon>
        <taxon>Oceanospirillales</taxon>
        <taxon>Saccharospirillaceae</taxon>
        <taxon>Reinekea</taxon>
    </lineage>
</organism>
<gene>
    <name evidence="2" type="ORF">REIFOR_01142</name>
</gene>
<dbReference type="AlphaFoldDB" id="A0A2K8KN91"/>